<dbReference type="RefSeq" id="WP_147202808.1">
    <property type="nucleotide sequence ID" value="NZ_BJYT01000004.1"/>
</dbReference>
<reference evidence="1 2" key="1">
    <citation type="submission" date="2019-07" db="EMBL/GenBank/DDBJ databases">
        <title>Whole genome shotgun sequence of Segetibacter aerophilus NBRC 106135.</title>
        <authorList>
            <person name="Hosoyama A."/>
            <person name="Uohara A."/>
            <person name="Ohji S."/>
            <person name="Ichikawa N."/>
        </authorList>
    </citation>
    <scope>NUCLEOTIDE SEQUENCE [LARGE SCALE GENOMIC DNA]</scope>
    <source>
        <strain evidence="1 2">NBRC 106135</strain>
    </source>
</reference>
<organism evidence="1 2">
    <name type="scientific">Segetibacter aerophilus</name>
    <dbReference type="NCBI Taxonomy" id="670293"/>
    <lineage>
        <taxon>Bacteria</taxon>
        <taxon>Pseudomonadati</taxon>
        <taxon>Bacteroidota</taxon>
        <taxon>Chitinophagia</taxon>
        <taxon>Chitinophagales</taxon>
        <taxon>Chitinophagaceae</taxon>
        <taxon>Segetibacter</taxon>
    </lineage>
</organism>
<sequence length="88" mass="10272">MMSVVKGRLFEETLRLFGREYALEVFVMTYPNQTNYYRCILDDIKVVDLWIDDNGQWIDLQAGHTEISKIIGSRIEEKVLPPQLSIAH</sequence>
<gene>
    <name evidence="1" type="ORF">SAE01_12370</name>
</gene>
<name>A0A512B9V6_9BACT</name>
<keyword evidence="2" id="KW-1185">Reference proteome</keyword>
<comment type="caution">
    <text evidence="1">The sequence shown here is derived from an EMBL/GenBank/DDBJ whole genome shotgun (WGS) entry which is preliminary data.</text>
</comment>
<dbReference type="EMBL" id="BJYT01000004">
    <property type="protein sequence ID" value="GEO08741.1"/>
    <property type="molecule type" value="Genomic_DNA"/>
</dbReference>
<dbReference type="Proteomes" id="UP000321513">
    <property type="component" value="Unassembled WGS sequence"/>
</dbReference>
<evidence type="ECO:0000313" key="1">
    <source>
        <dbReference type="EMBL" id="GEO08741.1"/>
    </source>
</evidence>
<dbReference type="AlphaFoldDB" id="A0A512B9V6"/>
<proteinExistence type="predicted"/>
<accession>A0A512B9V6</accession>
<evidence type="ECO:0000313" key="2">
    <source>
        <dbReference type="Proteomes" id="UP000321513"/>
    </source>
</evidence>
<protein>
    <submittedName>
        <fullName evidence="1">Uncharacterized protein</fullName>
    </submittedName>
</protein>